<feature type="region of interest" description="Disordered" evidence="1">
    <location>
        <begin position="23"/>
        <end position="45"/>
    </location>
</feature>
<dbReference type="InterPro" id="IPR047521">
    <property type="entry name" value="XPF_nuclease_EME1_ascomycetes"/>
</dbReference>
<dbReference type="Proteomes" id="UP000694255">
    <property type="component" value="Unassembled WGS sequence"/>
</dbReference>
<feature type="domain" description="ERCC4" evidence="2">
    <location>
        <begin position="412"/>
        <end position="565"/>
    </location>
</feature>
<dbReference type="InterPro" id="IPR006166">
    <property type="entry name" value="ERCC4_domain"/>
</dbReference>
<comment type="caution">
    <text evidence="3">The sequence shown here is derived from an EMBL/GenBank/DDBJ whole genome shotgun (WGS) entry which is preliminary data.</text>
</comment>
<sequence length="670" mass="75107">MNSIEVIDLSFDDTDDRVLPLSQRQPQRNSEVIEIDSSSEDEAPHIPTAAPTVARATYPISSPVQQSAPPSQPSFVNDSIVDSSFSFVVATPSTMAQKLNNTNIAHNNGYRPEFSSPSIPSNKDITNNPRNQGTPVSVHCSSARKKIPYESLELSPVRATTNKKTPAKRQPRTSVNNSVPAVPQPQFISNTKAPAIPQHQAISIKNAPAISQPVARPIMPIVNSATENFDIPPMPNLIHWLSSDEEDDEISNTRISSSQPIIPTLPKATPILAAKSNSTIFSDVMSSPTPNMAKRSKTMDDSLMITPKKAKTDSAASGTIATATTTTAKSKPIKRSKTDDLISHYPKIDNFQYTQKDLNEVNRVTRKKEELLSEMELHIPESLKPEFDPHSADFQMKIIHSNSCPTGLPLMIWKRNVKSQYNQELDLFIPCQPTKLLEKTFVLYYSADQFFKHLKNNQLGPDISRAFQHNLTIDRKNHHPVIVVEGYDQLLNKIKAYEQRQFKKQVLGGLNVAEQRRNSKKDQMVSEYPTSKEIERLINKTQIELRCNIFLVRTRLEIVQWLNSFTFTIASALYDKFERNKGLGNLGSVKSGSDTKSTFIQSMQQFHRMNEAKADMLYVSYQSMKQVYSSIRSKGTLGKDTFGRKIVPPTVDSAMVKFFNSNDPDEVVNE</sequence>
<dbReference type="EMBL" id="JAGSYN010000048">
    <property type="protein sequence ID" value="KAG7665636.1"/>
    <property type="molecule type" value="Genomic_DNA"/>
</dbReference>
<dbReference type="CDD" id="cd20085">
    <property type="entry name" value="XPF_nuclease_Mms4"/>
    <property type="match status" value="1"/>
</dbReference>
<dbReference type="OrthoDB" id="343092at2759"/>
<keyword evidence="4" id="KW-1185">Reference proteome</keyword>
<dbReference type="GO" id="GO:0004518">
    <property type="term" value="F:nuclease activity"/>
    <property type="evidence" value="ECO:0007669"/>
    <property type="project" value="InterPro"/>
</dbReference>
<reference evidence="3 4" key="1">
    <citation type="journal article" date="2021" name="DNA Res.">
        <title>Genome analysis of Candida subhashii reveals its hybrid nature and dual mitochondrial genome conformations.</title>
        <authorList>
            <person name="Mixao V."/>
            <person name="Hegedusova E."/>
            <person name="Saus E."/>
            <person name="Pryszcz L.P."/>
            <person name="Cillingova A."/>
            <person name="Nosek J."/>
            <person name="Gabaldon T."/>
        </authorList>
    </citation>
    <scope>NUCLEOTIDE SEQUENCE [LARGE SCALE GENOMIC DNA]</scope>
    <source>
        <strain evidence="3 4">CBS 10753</strain>
    </source>
</reference>
<dbReference type="GO" id="GO:0006310">
    <property type="term" value="P:DNA recombination"/>
    <property type="evidence" value="ECO:0007669"/>
    <property type="project" value="UniProtKB-ARBA"/>
</dbReference>
<dbReference type="RefSeq" id="XP_049265868.1">
    <property type="nucleotide sequence ID" value="XM_049410560.1"/>
</dbReference>
<evidence type="ECO:0000256" key="1">
    <source>
        <dbReference type="SAM" id="MobiDB-lite"/>
    </source>
</evidence>
<dbReference type="Pfam" id="PF02732">
    <property type="entry name" value="ERCC4"/>
    <property type="match status" value="1"/>
</dbReference>
<feature type="region of interest" description="Disordered" evidence="1">
    <location>
        <begin position="158"/>
        <end position="183"/>
    </location>
</feature>
<dbReference type="AlphaFoldDB" id="A0A8J5QS21"/>
<gene>
    <name evidence="3" type="ORF">J8A68_000842</name>
</gene>
<protein>
    <submittedName>
        <fullName evidence="3">EME1</fullName>
    </submittedName>
</protein>
<dbReference type="GO" id="GO:0061982">
    <property type="term" value="P:meiosis I cell cycle process"/>
    <property type="evidence" value="ECO:0007669"/>
    <property type="project" value="UniProtKB-ARBA"/>
</dbReference>
<organism evidence="3 4">
    <name type="scientific">[Candida] subhashii</name>
    <dbReference type="NCBI Taxonomy" id="561895"/>
    <lineage>
        <taxon>Eukaryota</taxon>
        <taxon>Fungi</taxon>
        <taxon>Dikarya</taxon>
        <taxon>Ascomycota</taxon>
        <taxon>Saccharomycotina</taxon>
        <taxon>Pichiomycetes</taxon>
        <taxon>Debaryomycetaceae</taxon>
        <taxon>Spathaspora</taxon>
    </lineage>
</organism>
<dbReference type="GO" id="GO:0003677">
    <property type="term" value="F:DNA binding"/>
    <property type="evidence" value="ECO:0007669"/>
    <property type="project" value="InterPro"/>
</dbReference>
<proteinExistence type="predicted"/>
<evidence type="ECO:0000313" key="3">
    <source>
        <dbReference type="EMBL" id="KAG7665636.1"/>
    </source>
</evidence>
<evidence type="ECO:0000259" key="2">
    <source>
        <dbReference type="Pfam" id="PF02732"/>
    </source>
</evidence>
<dbReference type="GeneID" id="73467643"/>
<name>A0A8J5QS21_9ASCO</name>
<accession>A0A8J5QS21</accession>
<evidence type="ECO:0000313" key="4">
    <source>
        <dbReference type="Proteomes" id="UP000694255"/>
    </source>
</evidence>